<sequence length="108" mass="12102">MPAGDRIYLWIEFLGLEHMTILGQQVTVDRCVDRCAHKLAYRSPESELKVGLPRFGLAIDQSGQVFFVRNCSIKVFENQAKDQHTVACSSARVLALDRSNPSTLGHEL</sequence>
<evidence type="ECO:0000313" key="1">
    <source>
        <dbReference type="EMBL" id="MBW0532362.1"/>
    </source>
</evidence>
<name>A0A9Q3I9S9_9BASI</name>
<dbReference type="AlphaFoldDB" id="A0A9Q3I9S9"/>
<dbReference type="Proteomes" id="UP000765509">
    <property type="component" value="Unassembled WGS sequence"/>
</dbReference>
<comment type="caution">
    <text evidence="1">The sequence shown here is derived from an EMBL/GenBank/DDBJ whole genome shotgun (WGS) entry which is preliminary data.</text>
</comment>
<reference evidence="1" key="1">
    <citation type="submission" date="2021-03" db="EMBL/GenBank/DDBJ databases">
        <title>Draft genome sequence of rust myrtle Austropuccinia psidii MF-1, a brazilian biotype.</title>
        <authorList>
            <person name="Quecine M.C."/>
            <person name="Pachon D.M.R."/>
            <person name="Bonatelli M.L."/>
            <person name="Correr F.H."/>
            <person name="Franceschini L.M."/>
            <person name="Leite T.F."/>
            <person name="Margarido G.R.A."/>
            <person name="Almeida C.A."/>
            <person name="Ferrarezi J.A."/>
            <person name="Labate C.A."/>
        </authorList>
    </citation>
    <scope>NUCLEOTIDE SEQUENCE</scope>
    <source>
        <strain evidence="1">MF-1</strain>
    </source>
</reference>
<protein>
    <submittedName>
        <fullName evidence="1">Uncharacterized protein</fullName>
    </submittedName>
</protein>
<accession>A0A9Q3I9S9</accession>
<proteinExistence type="predicted"/>
<keyword evidence="2" id="KW-1185">Reference proteome</keyword>
<gene>
    <name evidence="1" type="ORF">O181_072077</name>
</gene>
<dbReference type="EMBL" id="AVOT02037657">
    <property type="protein sequence ID" value="MBW0532362.1"/>
    <property type="molecule type" value="Genomic_DNA"/>
</dbReference>
<organism evidence="1 2">
    <name type="scientific">Austropuccinia psidii MF-1</name>
    <dbReference type="NCBI Taxonomy" id="1389203"/>
    <lineage>
        <taxon>Eukaryota</taxon>
        <taxon>Fungi</taxon>
        <taxon>Dikarya</taxon>
        <taxon>Basidiomycota</taxon>
        <taxon>Pucciniomycotina</taxon>
        <taxon>Pucciniomycetes</taxon>
        <taxon>Pucciniales</taxon>
        <taxon>Sphaerophragmiaceae</taxon>
        <taxon>Austropuccinia</taxon>
    </lineage>
</organism>
<evidence type="ECO:0000313" key="2">
    <source>
        <dbReference type="Proteomes" id="UP000765509"/>
    </source>
</evidence>